<accession>A0A1H8WGE2</accession>
<dbReference type="PANTHER" id="PTHR30636:SF3">
    <property type="entry name" value="UPF0701 PROTEIN YICC"/>
    <property type="match status" value="1"/>
</dbReference>
<dbReference type="GO" id="GO:0004521">
    <property type="term" value="F:RNA endonuclease activity"/>
    <property type="evidence" value="ECO:0007669"/>
    <property type="project" value="InterPro"/>
</dbReference>
<dbReference type="EMBL" id="FODT01000012">
    <property type="protein sequence ID" value="SEP26497.1"/>
    <property type="molecule type" value="Genomic_DNA"/>
</dbReference>
<keyword evidence="3" id="KW-0255">Endonuclease</keyword>
<evidence type="ECO:0000256" key="5">
    <source>
        <dbReference type="ARBA" id="ARBA00035648"/>
    </source>
</evidence>
<dbReference type="Pfam" id="PF03755">
    <property type="entry name" value="YicC-like_N"/>
    <property type="match status" value="1"/>
</dbReference>
<comment type="similarity">
    <text evidence="5">Belongs to the YicC/YloC family.</text>
</comment>
<name>A0A1H8WGE2_9BRAD</name>
<keyword evidence="6" id="KW-0175">Coiled coil</keyword>
<proteinExistence type="inferred from homology"/>
<evidence type="ECO:0000259" key="7">
    <source>
        <dbReference type="Pfam" id="PF03755"/>
    </source>
</evidence>
<protein>
    <submittedName>
        <fullName evidence="9">TIGR00255 family protein</fullName>
    </submittedName>
</protein>
<dbReference type="InterPro" id="IPR013527">
    <property type="entry name" value="YicC-like_N"/>
</dbReference>
<dbReference type="OrthoDB" id="9771229at2"/>
<dbReference type="GO" id="GO:0016787">
    <property type="term" value="F:hydrolase activity"/>
    <property type="evidence" value="ECO:0007669"/>
    <property type="project" value="UniProtKB-KW"/>
</dbReference>
<dbReference type="InterPro" id="IPR005229">
    <property type="entry name" value="YicC/YloC-like"/>
</dbReference>
<evidence type="ECO:0000259" key="8">
    <source>
        <dbReference type="Pfam" id="PF08340"/>
    </source>
</evidence>
<feature type="coiled-coil region" evidence="6">
    <location>
        <begin position="109"/>
        <end position="136"/>
    </location>
</feature>
<evidence type="ECO:0000313" key="10">
    <source>
        <dbReference type="Proteomes" id="UP000199615"/>
    </source>
</evidence>
<keyword evidence="2" id="KW-0540">Nuclease</keyword>
<organism evidence="9 10">
    <name type="scientific">Rhodopseudomonas pseudopalustris</name>
    <dbReference type="NCBI Taxonomy" id="1513892"/>
    <lineage>
        <taxon>Bacteria</taxon>
        <taxon>Pseudomonadati</taxon>
        <taxon>Pseudomonadota</taxon>
        <taxon>Alphaproteobacteria</taxon>
        <taxon>Hyphomicrobiales</taxon>
        <taxon>Nitrobacteraceae</taxon>
        <taxon>Rhodopseudomonas</taxon>
    </lineage>
</organism>
<feature type="domain" description="Endoribonuclease YicC-like C-terminal" evidence="8">
    <location>
        <begin position="183"/>
        <end position="295"/>
    </location>
</feature>
<keyword evidence="4" id="KW-0378">Hydrolase</keyword>
<keyword evidence="10" id="KW-1185">Reference proteome</keyword>
<evidence type="ECO:0000256" key="2">
    <source>
        <dbReference type="ARBA" id="ARBA00022722"/>
    </source>
</evidence>
<dbReference type="PANTHER" id="PTHR30636">
    <property type="entry name" value="UPF0701 PROTEIN YICC"/>
    <property type="match status" value="1"/>
</dbReference>
<evidence type="ECO:0000313" key="9">
    <source>
        <dbReference type="EMBL" id="SEP26497.1"/>
    </source>
</evidence>
<dbReference type="Proteomes" id="UP000199615">
    <property type="component" value="Unassembled WGS sequence"/>
</dbReference>
<reference evidence="10" key="1">
    <citation type="submission" date="2016-10" db="EMBL/GenBank/DDBJ databases">
        <authorList>
            <person name="Varghese N."/>
            <person name="Submissions S."/>
        </authorList>
    </citation>
    <scope>NUCLEOTIDE SEQUENCE [LARGE SCALE GENOMIC DNA]</scope>
    <source>
        <strain evidence="10">DSM 123</strain>
    </source>
</reference>
<dbReference type="InterPro" id="IPR013551">
    <property type="entry name" value="YicC-like_C"/>
</dbReference>
<gene>
    <name evidence="9" type="ORF">SAMN05444123_11258</name>
</gene>
<dbReference type="AlphaFoldDB" id="A0A1H8WGE2"/>
<evidence type="ECO:0000256" key="4">
    <source>
        <dbReference type="ARBA" id="ARBA00022801"/>
    </source>
</evidence>
<dbReference type="Pfam" id="PF08340">
    <property type="entry name" value="YicC-like_C"/>
    <property type="match status" value="1"/>
</dbReference>
<sequence length="295" mass="32266">MSLSSMTGFARHHGSSGPYTFEWELKSVNAKGFDFRLRIPQGWDDIEAGVRKRAADALSRGTVYANLTVKRADAGSTVRINEEVLSSVLKVASDLAGRVDAVAPSIDGLMSIKGVIEMVESEADEAEETAARSAVEAAFTQALGSLIEMRKREGATLGGLLLQRLDEIETLAKKAEAAPGRKPDAIKARLAEQVAALLETSERFDQDRLHQEAIMMATKADIREELDRIASHVAQAREMLSKGGAVGRRLDFLSQEFNREVNTCCSKSIDLELTNTGLAMKNVVEQFREQVQNLE</sequence>
<feature type="domain" description="Endoribonuclease YicC-like N-terminal" evidence="7">
    <location>
        <begin position="4"/>
        <end position="157"/>
    </location>
</feature>
<evidence type="ECO:0000256" key="3">
    <source>
        <dbReference type="ARBA" id="ARBA00022759"/>
    </source>
</evidence>
<dbReference type="RefSeq" id="WP_092685902.1">
    <property type="nucleotide sequence ID" value="NZ_FODT01000012.1"/>
</dbReference>
<evidence type="ECO:0000256" key="1">
    <source>
        <dbReference type="ARBA" id="ARBA00001968"/>
    </source>
</evidence>
<comment type="cofactor">
    <cofactor evidence="1">
        <name>a divalent metal cation</name>
        <dbReference type="ChEBI" id="CHEBI:60240"/>
    </cofactor>
</comment>
<dbReference type="NCBIfam" id="TIGR00255">
    <property type="entry name" value="YicC/YloC family endoribonuclease"/>
    <property type="match status" value="1"/>
</dbReference>
<evidence type="ECO:0000256" key="6">
    <source>
        <dbReference type="SAM" id="Coils"/>
    </source>
</evidence>